<reference evidence="1 2" key="1">
    <citation type="submission" date="2016-06" db="EMBL/GenBank/DDBJ databases">
        <title>Draft genome of Moraxella atlantae CCUG 66109.</title>
        <authorList>
            <person name="Salva-Serra F."/>
            <person name="Engstrom-Jakobsson H."/>
            <person name="Thorell K."/>
            <person name="Gonzales-Siles L."/>
            <person name="Karlsson R."/>
            <person name="Boulund F."/>
            <person name="Engstrand L."/>
            <person name="Kristiansson E."/>
            <person name="Moore E."/>
        </authorList>
    </citation>
    <scope>NUCLEOTIDE SEQUENCE [LARGE SCALE GENOMIC DNA]</scope>
    <source>
        <strain evidence="1 2">CCUG 66109</strain>
    </source>
</reference>
<sequence length="69" mass="7931">MFNIGDKVIKNPKKWLPNDFDKWGRGQGVGIVVEPPFTIDDIDYVDVRWESGRCFEKISGLQLFNESNA</sequence>
<dbReference type="STRING" id="34059.A9308_02565"/>
<gene>
    <name evidence="1" type="ORF">A9308_02565</name>
</gene>
<dbReference type="AlphaFoldDB" id="A0A1B8QFX5"/>
<evidence type="ECO:0000313" key="1">
    <source>
        <dbReference type="EMBL" id="OBX80827.1"/>
    </source>
</evidence>
<dbReference type="Proteomes" id="UP000092508">
    <property type="component" value="Unassembled WGS sequence"/>
</dbReference>
<evidence type="ECO:0000313" key="2">
    <source>
        <dbReference type="Proteomes" id="UP000092508"/>
    </source>
</evidence>
<organism evidence="1 2">
    <name type="scientific">Faucicola atlantae</name>
    <dbReference type="NCBI Taxonomy" id="34059"/>
    <lineage>
        <taxon>Bacteria</taxon>
        <taxon>Pseudomonadati</taxon>
        <taxon>Pseudomonadota</taxon>
        <taxon>Gammaproteobacteria</taxon>
        <taxon>Moraxellales</taxon>
        <taxon>Moraxellaceae</taxon>
        <taxon>Faucicola</taxon>
    </lineage>
</organism>
<proteinExistence type="predicted"/>
<protein>
    <submittedName>
        <fullName evidence="1">Uncharacterized protein</fullName>
    </submittedName>
</protein>
<accession>A0A1B8QFX5</accession>
<dbReference type="EMBL" id="LZMZ01000003">
    <property type="protein sequence ID" value="OBX80827.1"/>
    <property type="molecule type" value="Genomic_DNA"/>
</dbReference>
<comment type="caution">
    <text evidence="1">The sequence shown here is derived from an EMBL/GenBank/DDBJ whole genome shotgun (WGS) entry which is preliminary data.</text>
</comment>
<name>A0A1B8QFX5_9GAMM</name>